<comment type="caution">
    <text evidence="1">The sequence shown here is derived from an EMBL/GenBank/DDBJ whole genome shotgun (WGS) entry which is preliminary data.</text>
</comment>
<gene>
    <name evidence="1" type="ORF">S03H2_24536</name>
</gene>
<dbReference type="Pfam" id="PF00023">
    <property type="entry name" value="Ank"/>
    <property type="match status" value="1"/>
</dbReference>
<proteinExistence type="predicted"/>
<evidence type="ECO:0000313" key="1">
    <source>
        <dbReference type="EMBL" id="GAH39349.1"/>
    </source>
</evidence>
<dbReference type="InterPro" id="IPR036770">
    <property type="entry name" value="Ankyrin_rpt-contain_sf"/>
</dbReference>
<dbReference type="SUPFAM" id="SSF48403">
    <property type="entry name" value="Ankyrin repeat"/>
    <property type="match status" value="1"/>
</dbReference>
<dbReference type="EMBL" id="BARU01013655">
    <property type="protein sequence ID" value="GAH39349.1"/>
    <property type="molecule type" value="Genomic_DNA"/>
</dbReference>
<protein>
    <recommendedName>
        <fullName evidence="2">Ankyrin repeat protein</fullName>
    </recommendedName>
</protein>
<dbReference type="Gene3D" id="1.25.40.20">
    <property type="entry name" value="Ankyrin repeat-containing domain"/>
    <property type="match status" value="1"/>
</dbReference>
<organism evidence="1">
    <name type="scientific">marine sediment metagenome</name>
    <dbReference type="NCBI Taxonomy" id="412755"/>
    <lineage>
        <taxon>unclassified sequences</taxon>
        <taxon>metagenomes</taxon>
        <taxon>ecological metagenomes</taxon>
    </lineage>
</organism>
<dbReference type="InterPro" id="IPR002110">
    <property type="entry name" value="Ankyrin_rpt"/>
</dbReference>
<accession>X1GCL7</accession>
<dbReference type="AlphaFoldDB" id="X1GCL7"/>
<sequence>MTNTEADKICIDQTFWMNRVIIKFPYIDLDVLKKYKDKRNWSEYYIQDLRKIGHKNSKDYLRSGARYNRLDHVKIALHNGADIHSDEDSAVGLASMYGHLDVVKYLVSQGLIYPNL</sequence>
<evidence type="ECO:0008006" key="2">
    <source>
        <dbReference type="Google" id="ProtNLM"/>
    </source>
</evidence>
<reference evidence="1" key="1">
    <citation type="journal article" date="2014" name="Front. Microbiol.">
        <title>High frequency of phylogenetically diverse reductive dehalogenase-homologous genes in deep subseafloor sedimentary metagenomes.</title>
        <authorList>
            <person name="Kawai M."/>
            <person name="Futagami T."/>
            <person name="Toyoda A."/>
            <person name="Takaki Y."/>
            <person name="Nishi S."/>
            <person name="Hori S."/>
            <person name="Arai W."/>
            <person name="Tsubouchi T."/>
            <person name="Morono Y."/>
            <person name="Uchiyama I."/>
            <person name="Ito T."/>
            <person name="Fujiyama A."/>
            <person name="Inagaki F."/>
            <person name="Takami H."/>
        </authorList>
    </citation>
    <scope>NUCLEOTIDE SEQUENCE</scope>
    <source>
        <strain evidence="1">Expedition CK06-06</strain>
    </source>
</reference>
<name>X1GCL7_9ZZZZ</name>